<protein>
    <submittedName>
        <fullName evidence="3">Protein-arginine kinase activator protein McsA</fullName>
    </submittedName>
</protein>
<name>A0A1M4W5D4_9CLOT</name>
<dbReference type="InterPro" id="IPR001943">
    <property type="entry name" value="UVR_dom"/>
</dbReference>
<keyword evidence="1" id="KW-0175">Coiled coil</keyword>
<dbReference type="GO" id="GO:0005507">
    <property type="term" value="F:copper ion binding"/>
    <property type="evidence" value="ECO:0007669"/>
    <property type="project" value="TreeGrafter"/>
</dbReference>
<dbReference type="GO" id="GO:1990170">
    <property type="term" value="P:stress response to cadmium ion"/>
    <property type="evidence" value="ECO:0007669"/>
    <property type="project" value="TreeGrafter"/>
</dbReference>
<dbReference type="GO" id="GO:0008270">
    <property type="term" value="F:zinc ion binding"/>
    <property type="evidence" value="ECO:0007669"/>
    <property type="project" value="TreeGrafter"/>
</dbReference>
<evidence type="ECO:0000313" key="4">
    <source>
        <dbReference type="Proteomes" id="UP000184423"/>
    </source>
</evidence>
<evidence type="ECO:0000259" key="2">
    <source>
        <dbReference type="PROSITE" id="PS50151"/>
    </source>
</evidence>
<evidence type="ECO:0000313" key="3">
    <source>
        <dbReference type="EMBL" id="SHE76426.1"/>
    </source>
</evidence>
<dbReference type="EMBL" id="FQVG01000015">
    <property type="protein sequence ID" value="SHE76426.1"/>
    <property type="molecule type" value="Genomic_DNA"/>
</dbReference>
<keyword evidence="3" id="KW-0418">Kinase</keyword>
<accession>A0A1M4W5D4</accession>
<dbReference type="GO" id="GO:1990169">
    <property type="term" value="P:stress response to copper ion"/>
    <property type="evidence" value="ECO:0007669"/>
    <property type="project" value="TreeGrafter"/>
</dbReference>
<dbReference type="Pfam" id="PF02151">
    <property type="entry name" value="UVR"/>
    <property type="match status" value="1"/>
</dbReference>
<feature type="domain" description="UVR" evidence="2">
    <location>
        <begin position="133"/>
        <end position="168"/>
    </location>
</feature>
<dbReference type="GO" id="GO:0050897">
    <property type="term" value="F:cobalt ion binding"/>
    <property type="evidence" value="ECO:0007669"/>
    <property type="project" value="TreeGrafter"/>
</dbReference>
<dbReference type="Proteomes" id="UP000184423">
    <property type="component" value="Unassembled WGS sequence"/>
</dbReference>
<dbReference type="GO" id="GO:0046870">
    <property type="term" value="F:cadmium ion binding"/>
    <property type="evidence" value="ECO:0007669"/>
    <property type="project" value="TreeGrafter"/>
</dbReference>
<dbReference type="GO" id="GO:0016301">
    <property type="term" value="F:kinase activity"/>
    <property type="evidence" value="ECO:0007669"/>
    <property type="project" value="UniProtKB-KW"/>
</dbReference>
<keyword evidence="4" id="KW-1185">Reference proteome</keyword>
<dbReference type="RefSeq" id="WP_027308844.1">
    <property type="nucleotide sequence ID" value="NZ_FQVG01000015.1"/>
</dbReference>
<dbReference type="SUPFAM" id="SSF46600">
    <property type="entry name" value="C-terminal UvrC-binding domain of UvrB"/>
    <property type="match status" value="1"/>
</dbReference>
<dbReference type="PANTHER" id="PTHR38430:SF1">
    <property type="entry name" value="PROTEIN-ARGININE KINASE ACTIVATOR PROTEIN"/>
    <property type="match status" value="1"/>
</dbReference>
<dbReference type="Gene3D" id="4.10.860.10">
    <property type="entry name" value="UVR domain"/>
    <property type="match status" value="1"/>
</dbReference>
<organism evidence="3 4">
    <name type="scientific">Caloramator proteoclasticus DSM 10124</name>
    <dbReference type="NCBI Taxonomy" id="1121262"/>
    <lineage>
        <taxon>Bacteria</taxon>
        <taxon>Bacillati</taxon>
        <taxon>Bacillota</taxon>
        <taxon>Clostridia</taxon>
        <taxon>Eubacteriales</taxon>
        <taxon>Clostridiaceae</taxon>
        <taxon>Caloramator</taxon>
    </lineage>
</organism>
<dbReference type="PIRSF" id="PIRSF015034">
    <property type="entry name" value="YacH"/>
    <property type="match status" value="1"/>
</dbReference>
<keyword evidence="3" id="KW-0808">Transferase</keyword>
<dbReference type="InterPro" id="IPR025542">
    <property type="entry name" value="YacH"/>
</dbReference>
<dbReference type="AlphaFoldDB" id="A0A1M4W5D4"/>
<proteinExistence type="predicted"/>
<gene>
    <name evidence="3" type="ORF">SAMN02746091_01069</name>
</gene>
<dbReference type="InterPro" id="IPR036876">
    <property type="entry name" value="UVR_dom_sf"/>
</dbReference>
<feature type="coiled-coil region" evidence="1">
    <location>
        <begin position="129"/>
        <end position="175"/>
    </location>
</feature>
<dbReference type="PROSITE" id="PS50151">
    <property type="entry name" value="UVR"/>
    <property type="match status" value="1"/>
</dbReference>
<evidence type="ECO:0000256" key="1">
    <source>
        <dbReference type="SAM" id="Coils"/>
    </source>
</evidence>
<dbReference type="PANTHER" id="PTHR38430">
    <property type="entry name" value="PROTEIN-ARGININE KINASE ACTIVATOR PROTEIN"/>
    <property type="match status" value="1"/>
</dbReference>
<sequence length="175" mass="19967">MLCQRCNQKEANVHITKIINGVKTELHLCDECAKQSEDVNMNFAINFGMPMSFQNILDGFVEMLGGAPKTYEEEVCPVCKMSFNDFRNKGRMGCSRCYSAFAPKITPIIKRIHGNIEHTGKVPARTGGDLKLKRDIERLKEELKIAINKEEYEKAAKLRDEIRNLESKLDNQRGE</sequence>
<reference evidence="4" key="1">
    <citation type="submission" date="2016-11" db="EMBL/GenBank/DDBJ databases">
        <authorList>
            <person name="Varghese N."/>
            <person name="Submissions S."/>
        </authorList>
    </citation>
    <scope>NUCLEOTIDE SEQUENCE [LARGE SCALE GENOMIC DNA]</scope>
    <source>
        <strain evidence="4">DSM 10124</strain>
    </source>
</reference>